<keyword evidence="2 5" id="KW-0812">Transmembrane</keyword>
<dbReference type="Proteomes" id="UP000830236">
    <property type="component" value="Chromosome"/>
</dbReference>
<organism evidence="7 8">
    <name type="scientific">Actinomyces graevenitzii</name>
    <dbReference type="NCBI Taxonomy" id="55565"/>
    <lineage>
        <taxon>Bacteria</taxon>
        <taxon>Bacillati</taxon>
        <taxon>Actinomycetota</taxon>
        <taxon>Actinomycetes</taxon>
        <taxon>Actinomycetales</taxon>
        <taxon>Actinomycetaceae</taxon>
        <taxon>Actinomyces</taxon>
    </lineage>
</organism>
<dbReference type="PANTHER" id="PTHR38480">
    <property type="entry name" value="SLR0254 PROTEIN"/>
    <property type="match status" value="1"/>
</dbReference>
<gene>
    <name evidence="7" type="ORF">M3I41_06870</name>
</gene>
<feature type="transmembrane region" description="Helical" evidence="5">
    <location>
        <begin position="70"/>
        <end position="90"/>
    </location>
</feature>
<dbReference type="GO" id="GO:0016020">
    <property type="term" value="C:membrane"/>
    <property type="evidence" value="ECO:0007669"/>
    <property type="project" value="UniProtKB-SubCell"/>
</dbReference>
<feature type="transmembrane region" description="Helical" evidence="5">
    <location>
        <begin position="40"/>
        <end position="58"/>
    </location>
</feature>
<reference evidence="7" key="1">
    <citation type="submission" date="2022-05" db="EMBL/GenBank/DDBJ databases">
        <title>Using nanopore sequencing to obtain complete genomes from saliva samples.</title>
        <authorList>
            <person name="Baker J.L."/>
        </authorList>
    </citation>
    <scope>NUCLEOTIDE SEQUENCE</scope>
    <source>
        <strain evidence="7">JCVI-JB-Ag32</strain>
    </source>
</reference>
<evidence type="ECO:0000256" key="2">
    <source>
        <dbReference type="ARBA" id="ARBA00022692"/>
    </source>
</evidence>
<evidence type="ECO:0000256" key="5">
    <source>
        <dbReference type="SAM" id="Phobius"/>
    </source>
</evidence>
<feature type="domain" description="RDD" evidence="6">
    <location>
        <begin position="30"/>
        <end position="159"/>
    </location>
</feature>
<comment type="subcellular location">
    <subcellularLocation>
        <location evidence="1">Membrane</location>
        <topology evidence="1">Multi-pass membrane protein</topology>
    </subcellularLocation>
</comment>
<dbReference type="EMBL" id="CP097095">
    <property type="protein sequence ID" value="UQF79305.1"/>
    <property type="molecule type" value="Genomic_DNA"/>
</dbReference>
<evidence type="ECO:0000256" key="4">
    <source>
        <dbReference type="ARBA" id="ARBA00023136"/>
    </source>
</evidence>
<proteinExistence type="predicted"/>
<evidence type="ECO:0000256" key="1">
    <source>
        <dbReference type="ARBA" id="ARBA00004141"/>
    </source>
</evidence>
<dbReference type="Pfam" id="PF06271">
    <property type="entry name" value="RDD"/>
    <property type="match status" value="1"/>
</dbReference>
<dbReference type="PANTHER" id="PTHR38480:SF1">
    <property type="entry name" value="SLR0254 PROTEIN"/>
    <property type="match status" value="1"/>
</dbReference>
<evidence type="ECO:0000256" key="3">
    <source>
        <dbReference type="ARBA" id="ARBA00022989"/>
    </source>
</evidence>
<dbReference type="AlphaFoldDB" id="A0A9E7DCU9"/>
<keyword evidence="4 5" id="KW-0472">Membrane</keyword>
<evidence type="ECO:0000313" key="8">
    <source>
        <dbReference type="Proteomes" id="UP000830236"/>
    </source>
</evidence>
<dbReference type="InterPro" id="IPR010432">
    <property type="entry name" value="RDD"/>
</dbReference>
<sequence length="284" mass="31274">METLNSSSERMIVPEQVITGEGVVVDIAPAPLPTRMGSAVIDYAVYFLGLSFSLRLLYTAVNQSTVSGAVLATSVALMLAFWLIFMPWLVEVLSRGRSLGRLVMGLRIVRDDGGPAHPYQSFVRAICAPFEVLFTTGIVAVVVMLFSKRSKRVGDILAGTYAAQEDNIITSPPVLIMPPELRYWARGADIRELPTHLSLSAYTFLQRASSLDLRHRASLGQALADQVSGLVSPPPPPHTHPERLLAAVLVERRDREYFLNLQRERRHQQQQSAAAQLPYGLGTL</sequence>
<evidence type="ECO:0000313" key="7">
    <source>
        <dbReference type="EMBL" id="UQF79305.1"/>
    </source>
</evidence>
<accession>A0A9E7DCU9</accession>
<feature type="transmembrane region" description="Helical" evidence="5">
    <location>
        <begin position="122"/>
        <end position="146"/>
    </location>
</feature>
<evidence type="ECO:0000259" key="6">
    <source>
        <dbReference type="Pfam" id="PF06271"/>
    </source>
</evidence>
<keyword evidence="3 5" id="KW-1133">Transmembrane helix</keyword>
<name>A0A9E7DCU9_9ACTO</name>
<dbReference type="KEGG" id="agh:M3I41_06870"/>
<protein>
    <submittedName>
        <fullName evidence="7">RDD family protein</fullName>
    </submittedName>
</protein>